<dbReference type="KEGG" id="sva:SVA_3435"/>
<gene>
    <name evidence="3" type="ORF">SVA_3435</name>
</gene>
<dbReference type="GO" id="GO:0046872">
    <property type="term" value="F:metal ion binding"/>
    <property type="evidence" value="ECO:0007669"/>
    <property type="project" value="UniProtKB-KW"/>
</dbReference>
<sequence length="69" mass="7008">MAAETRFDVPGMKCGGCVAKVQETLKSLPGVSDVSVDLTTKTAIVRGEVRPGDVEAALSGAGYPAVAKT</sequence>
<accession>A0A1B4VCZ1</accession>
<dbReference type="InterPro" id="IPR006121">
    <property type="entry name" value="HMA_dom"/>
</dbReference>
<dbReference type="InterPro" id="IPR036163">
    <property type="entry name" value="HMA_dom_sf"/>
</dbReference>
<dbReference type="AlphaFoldDB" id="A0A1B4VCZ1"/>
<dbReference type="Gene3D" id="3.30.70.100">
    <property type="match status" value="1"/>
</dbReference>
<reference evidence="3 4" key="1">
    <citation type="submission" date="2015-08" db="EMBL/GenBank/DDBJ databases">
        <title>Complete genome sequence of Sulfurifustis variabilis.</title>
        <authorList>
            <person name="Miura A."/>
            <person name="Kojima H."/>
            <person name="Fukui M."/>
        </authorList>
    </citation>
    <scope>NUCLEOTIDE SEQUENCE [LARGE SCALE GENOMIC DNA]</scope>
    <source>
        <strain evidence="4">skN76</strain>
    </source>
</reference>
<dbReference type="Proteomes" id="UP000218899">
    <property type="component" value="Chromosome"/>
</dbReference>
<proteinExistence type="predicted"/>
<evidence type="ECO:0000313" key="3">
    <source>
        <dbReference type="EMBL" id="BAU49971.1"/>
    </source>
</evidence>
<dbReference type="PROSITE" id="PS50846">
    <property type="entry name" value="HMA_2"/>
    <property type="match status" value="1"/>
</dbReference>
<dbReference type="InterPro" id="IPR017969">
    <property type="entry name" value="Heavy-metal-associated_CS"/>
</dbReference>
<keyword evidence="1" id="KW-0479">Metal-binding</keyword>
<name>A0A1B4VCZ1_9GAMM</name>
<dbReference type="PROSITE" id="PS01047">
    <property type="entry name" value="HMA_1"/>
    <property type="match status" value="1"/>
</dbReference>
<evidence type="ECO:0000259" key="2">
    <source>
        <dbReference type="PROSITE" id="PS50846"/>
    </source>
</evidence>
<dbReference type="RefSeq" id="WP_096462316.1">
    <property type="nucleotide sequence ID" value="NZ_AP014936.1"/>
</dbReference>
<dbReference type="OrthoDB" id="9814359at2"/>
<evidence type="ECO:0000313" key="4">
    <source>
        <dbReference type="Proteomes" id="UP000218899"/>
    </source>
</evidence>
<evidence type="ECO:0000256" key="1">
    <source>
        <dbReference type="ARBA" id="ARBA00022723"/>
    </source>
</evidence>
<dbReference type="Pfam" id="PF00403">
    <property type="entry name" value="HMA"/>
    <property type="match status" value="1"/>
</dbReference>
<dbReference type="SUPFAM" id="SSF55008">
    <property type="entry name" value="HMA, heavy metal-associated domain"/>
    <property type="match status" value="1"/>
</dbReference>
<protein>
    <submittedName>
        <fullName evidence="3">Copper-binding protein</fullName>
    </submittedName>
</protein>
<feature type="domain" description="HMA" evidence="2">
    <location>
        <begin position="3"/>
        <end position="66"/>
    </location>
</feature>
<keyword evidence="4" id="KW-1185">Reference proteome</keyword>
<organism evidence="3 4">
    <name type="scientific">Sulfurifustis variabilis</name>
    <dbReference type="NCBI Taxonomy" id="1675686"/>
    <lineage>
        <taxon>Bacteria</taxon>
        <taxon>Pseudomonadati</taxon>
        <taxon>Pseudomonadota</taxon>
        <taxon>Gammaproteobacteria</taxon>
        <taxon>Acidiferrobacterales</taxon>
        <taxon>Acidiferrobacteraceae</taxon>
        <taxon>Sulfurifustis</taxon>
    </lineage>
</organism>
<dbReference type="EMBL" id="AP014936">
    <property type="protein sequence ID" value="BAU49971.1"/>
    <property type="molecule type" value="Genomic_DNA"/>
</dbReference>
<dbReference type="CDD" id="cd00371">
    <property type="entry name" value="HMA"/>
    <property type="match status" value="1"/>
</dbReference>